<evidence type="ECO:0000313" key="3">
    <source>
        <dbReference type="EMBL" id="CAB0150976.1"/>
    </source>
</evidence>
<dbReference type="AlphaFoldDB" id="A0A6S6WP44"/>
<feature type="domain" description="BON" evidence="2">
    <location>
        <begin position="124"/>
        <end position="190"/>
    </location>
</feature>
<feature type="domain" description="BON" evidence="2">
    <location>
        <begin position="47"/>
        <end position="115"/>
    </location>
</feature>
<organism evidence="3 4">
    <name type="scientific">Pseudidiomarina piscicola</name>
    <dbReference type="NCBI Taxonomy" id="2614830"/>
    <lineage>
        <taxon>Bacteria</taxon>
        <taxon>Pseudomonadati</taxon>
        <taxon>Pseudomonadota</taxon>
        <taxon>Gammaproteobacteria</taxon>
        <taxon>Alteromonadales</taxon>
        <taxon>Idiomarinaceae</taxon>
        <taxon>Pseudidiomarina</taxon>
    </lineage>
</organism>
<dbReference type="InterPro" id="IPR007055">
    <property type="entry name" value="BON_dom"/>
</dbReference>
<evidence type="ECO:0000256" key="1">
    <source>
        <dbReference type="ARBA" id="ARBA00022729"/>
    </source>
</evidence>
<protein>
    <submittedName>
        <fullName evidence="3">Osmotically-inducible protein Y</fullName>
    </submittedName>
</protein>
<dbReference type="Gene3D" id="3.30.1340.30">
    <property type="match status" value="1"/>
</dbReference>
<evidence type="ECO:0000313" key="4">
    <source>
        <dbReference type="Proteomes" id="UP000481517"/>
    </source>
</evidence>
<evidence type="ECO:0000259" key="2">
    <source>
        <dbReference type="PROSITE" id="PS50914"/>
    </source>
</evidence>
<dbReference type="PANTHER" id="PTHR34606:SF4">
    <property type="entry name" value="OUTER MEMBRANE LIPOPROTEIN DOLP"/>
    <property type="match status" value="1"/>
</dbReference>
<dbReference type="NCBIfam" id="NF008247">
    <property type="entry name" value="PRK11023.1"/>
    <property type="match status" value="1"/>
</dbReference>
<reference evidence="3 4" key="1">
    <citation type="submission" date="2020-02" db="EMBL/GenBank/DDBJ databases">
        <authorList>
            <person name="Rodrigo-Torres L."/>
            <person name="Arahal R. D."/>
            <person name="Lucena T."/>
        </authorList>
    </citation>
    <scope>NUCLEOTIDE SEQUENCE [LARGE SCALE GENOMIC DNA]</scope>
    <source>
        <strain evidence="3 4">CECT 9734</strain>
    </source>
</reference>
<dbReference type="RefSeq" id="WP_173920387.1">
    <property type="nucleotide sequence ID" value="NZ_CADCXY010000003.1"/>
</dbReference>
<dbReference type="EMBL" id="CADCXY010000003">
    <property type="protein sequence ID" value="CAB0150976.1"/>
    <property type="molecule type" value="Genomic_DNA"/>
</dbReference>
<dbReference type="SMART" id="SM00749">
    <property type="entry name" value="BON"/>
    <property type="match status" value="2"/>
</dbReference>
<dbReference type="PROSITE" id="PS50914">
    <property type="entry name" value="BON"/>
    <property type="match status" value="2"/>
</dbReference>
<name>A0A6S6WP44_9GAMM</name>
<keyword evidence="1" id="KW-0732">Signal</keyword>
<proteinExistence type="predicted"/>
<dbReference type="PROSITE" id="PS51257">
    <property type="entry name" value="PROKAR_LIPOPROTEIN"/>
    <property type="match status" value="1"/>
</dbReference>
<dbReference type="InterPro" id="IPR014004">
    <property type="entry name" value="Transpt-assoc_nodulatn_dom_bac"/>
</dbReference>
<gene>
    <name evidence="3" type="primary">osmY_3</name>
    <name evidence="3" type="ORF">PSI9734_01391</name>
</gene>
<accession>A0A6S6WP44</accession>
<dbReference type="Pfam" id="PF04972">
    <property type="entry name" value="BON"/>
    <property type="match status" value="2"/>
</dbReference>
<dbReference type="PANTHER" id="PTHR34606">
    <property type="entry name" value="BON DOMAIN-CONTAINING PROTEIN"/>
    <property type="match status" value="1"/>
</dbReference>
<keyword evidence="4" id="KW-1185">Reference proteome</keyword>
<dbReference type="Proteomes" id="UP000481517">
    <property type="component" value="Unassembled WGS sequence"/>
</dbReference>
<sequence length="190" mass="20159">MSSRISLPIITLIAVLGLSGCAAALVGATAIGISSATDSRTVGTQVDDQAIEIKVIAKLKSDDRLADTRIQVVSFNRAVLLLGQVPQSNLAGLAAQLTRDVSGVQKVHNEVRVGPVISLKEISNDSWLTSKIKAKLVTDEYVDANKVKVVTENGEVFMMGLVSAEMARTAIDIARNTNGVNRVIDAFETN</sequence>
<dbReference type="InterPro" id="IPR051686">
    <property type="entry name" value="Lipoprotein_DolP"/>
</dbReference>